<sequence>MKLRIKFAQSGAVPAGWAGRTREGEIIAKINGTGVRLRAFRADDADALAAGFDDPLSRRFLPPLPSPYTVAHAERYIAEHVVATSGEGGALYAIADPQTDELLGGIGIDKVVPVRRQAEVGYWVGPWARRRGVATAALRALTTHALGHGLDRLELLTHLDNPASQRVAMAAAFQREGLRRGAQPGRGGARDDMVVFTRLAGDPDEPLPRLLPDLPGGELSDGVVRLRPLGPGDYDFLTELLALPEVIATSVPPEPPSAERIRRRCDRAETQWLGGTRADLVIEDAVTGAPAGDIGLFYDDPFTQQAMIGYSMLPAYRGRGFPTRAAQLLSLWVFAETDVVRLIAGAAPGNRGSRRVLEKAGFHEEAYLRARLPGPDGTRVDDVQYVLLAEDLLN</sequence>
<proteinExistence type="predicted"/>
<dbReference type="PANTHER" id="PTHR43441">
    <property type="entry name" value="RIBOSOMAL-PROTEIN-SERINE ACETYLTRANSFERASE"/>
    <property type="match status" value="1"/>
</dbReference>
<name>A0ABT4B8R5_9ACTN</name>
<gene>
    <name evidence="2" type="ORF">OWR29_33285</name>
</gene>
<feature type="domain" description="N-acetyltransferase" evidence="1">
    <location>
        <begin position="35"/>
        <end position="201"/>
    </location>
</feature>
<dbReference type="CDD" id="cd04301">
    <property type="entry name" value="NAT_SF"/>
    <property type="match status" value="1"/>
</dbReference>
<protein>
    <submittedName>
        <fullName evidence="2">GNAT family N-acetyltransferase</fullName>
    </submittedName>
</protein>
<dbReference type="Gene3D" id="3.40.630.30">
    <property type="match status" value="2"/>
</dbReference>
<comment type="caution">
    <text evidence="2">The sequence shown here is derived from an EMBL/GenBank/DDBJ whole genome shotgun (WGS) entry which is preliminary data.</text>
</comment>
<evidence type="ECO:0000313" key="2">
    <source>
        <dbReference type="EMBL" id="MCY1142893.1"/>
    </source>
</evidence>
<dbReference type="InterPro" id="IPR016181">
    <property type="entry name" value="Acyl_CoA_acyltransferase"/>
</dbReference>
<dbReference type="InterPro" id="IPR051908">
    <property type="entry name" value="Ribosomal_N-acetyltransferase"/>
</dbReference>
<evidence type="ECO:0000259" key="1">
    <source>
        <dbReference type="PROSITE" id="PS51186"/>
    </source>
</evidence>
<dbReference type="InterPro" id="IPR000182">
    <property type="entry name" value="GNAT_dom"/>
</dbReference>
<accession>A0ABT4B8R5</accession>
<dbReference type="PANTHER" id="PTHR43441:SF10">
    <property type="entry name" value="ACETYLTRANSFERASE"/>
    <property type="match status" value="1"/>
</dbReference>
<dbReference type="SUPFAM" id="SSF55729">
    <property type="entry name" value="Acyl-CoA N-acyltransferases (Nat)"/>
    <property type="match status" value="2"/>
</dbReference>
<dbReference type="EMBL" id="JAPNTZ010000013">
    <property type="protein sequence ID" value="MCY1142893.1"/>
    <property type="molecule type" value="Genomic_DNA"/>
</dbReference>
<dbReference type="Proteomes" id="UP001151002">
    <property type="component" value="Unassembled WGS sequence"/>
</dbReference>
<organism evidence="2 3">
    <name type="scientific">Paractinoplanes pyxinae</name>
    <dbReference type="NCBI Taxonomy" id="2997416"/>
    <lineage>
        <taxon>Bacteria</taxon>
        <taxon>Bacillati</taxon>
        <taxon>Actinomycetota</taxon>
        <taxon>Actinomycetes</taxon>
        <taxon>Micromonosporales</taxon>
        <taxon>Micromonosporaceae</taxon>
        <taxon>Paractinoplanes</taxon>
    </lineage>
</organism>
<keyword evidence="3" id="KW-1185">Reference proteome</keyword>
<feature type="domain" description="N-acetyltransferase" evidence="1">
    <location>
        <begin position="224"/>
        <end position="390"/>
    </location>
</feature>
<dbReference type="Pfam" id="PF13302">
    <property type="entry name" value="Acetyltransf_3"/>
    <property type="match status" value="2"/>
</dbReference>
<evidence type="ECO:0000313" key="3">
    <source>
        <dbReference type="Proteomes" id="UP001151002"/>
    </source>
</evidence>
<reference evidence="2" key="1">
    <citation type="submission" date="2022-11" db="EMBL/GenBank/DDBJ databases">
        <authorList>
            <person name="Somphong A."/>
            <person name="Phongsopitanun W."/>
        </authorList>
    </citation>
    <scope>NUCLEOTIDE SEQUENCE</scope>
    <source>
        <strain evidence="2">Pm04-4</strain>
    </source>
</reference>
<dbReference type="PROSITE" id="PS51186">
    <property type="entry name" value="GNAT"/>
    <property type="match status" value="2"/>
</dbReference>